<keyword evidence="3" id="KW-1185">Reference proteome</keyword>
<keyword evidence="1" id="KW-0472">Membrane</keyword>
<dbReference type="Proteomes" id="UP000321204">
    <property type="component" value="Chromosome"/>
</dbReference>
<name>A0A5B8UND0_9BACT</name>
<reference evidence="2 3" key="1">
    <citation type="journal article" date="2015" name="Int. J. Syst. Evol. Microbiol.">
        <title>Flavisolibacter ginsenosidimutans sp. nov., with ginsenoside-converting activity isolated from soil used for cultivating ginseng.</title>
        <authorList>
            <person name="Zhao Y."/>
            <person name="Liu Q."/>
            <person name="Kang M.S."/>
            <person name="Jin F."/>
            <person name="Yu H."/>
            <person name="Im W.T."/>
        </authorList>
    </citation>
    <scope>NUCLEOTIDE SEQUENCE [LARGE SCALE GENOMIC DNA]</scope>
    <source>
        <strain evidence="2 3">Gsoil 636</strain>
    </source>
</reference>
<dbReference type="AlphaFoldDB" id="A0A5B8UND0"/>
<gene>
    <name evidence="2" type="ORF">FSB75_19905</name>
</gene>
<dbReference type="EMBL" id="CP042433">
    <property type="protein sequence ID" value="QEC58073.1"/>
    <property type="molecule type" value="Genomic_DNA"/>
</dbReference>
<dbReference type="KEGG" id="fgg:FSB75_19905"/>
<evidence type="ECO:0000313" key="3">
    <source>
        <dbReference type="Proteomes" id="UP000321204"/>
    </source>
</evidence>
<evidence type="ECO:0000313" key="2">
    <source>
        <dbReference type="EMBL" id="QEC58073.1"/>
    </source>
</evidence>
<evidence type="ECO:0000256" key="1">
    <source>
        <dbReference type="SAM" id="Phobius"/>
    </source>
</evidence>
<proteinExistence type="predicted"/>
<sequence length="49" mass="5774">MKFQNTLRFPFYFGNNLDGFVFFFDCLVNFHLFVGNSDGFVKRSGRLRG</sequence>
<protein>
    <submittedName>
        <fullName evidence="2">Barstar family protein</fullName>
    </submittedName>
</protein>
<accession>A0A5B8UND0</accession>
<dbReference type="RefSeq" id="WP_146791052.1">
    <property type="nucleotide sequence ID" value="NZ_CP042433.1"/>
</dbReference>
<keyword evidence="1" id="KW-1133">Transmembrane helix</keyword>
<keyword evidence="1" id="KW-0812">Transmembrane</keyword>
<organism evidence="2 3">
    <name type="scientific">Flavisolibacter ginsenosidimutans</name>
    <dbReference type="NCBI Taxonomy" id="661481"/>
    <lineage>
        <taxon>Bacteria</taxon>
        <taxon>Pseudomonadati</taxon>
        <taxon>Bacteroidota</taxon>
        <taxon>Chitinophagia</taxon>
        <taxon>Chitinophagales</taxon>
        <taxon>Chitinophagaceae</taxon>
        <taxon>Flavisolibacter</taxon>
    </lineage>
</organism>
<feature type="transmembrane region" description="Helical" evidence="1">
    <location>
        <begin position="20"/>
        <end position="41"/>
    </location>
</feature>